<comment type="pathway">
    <text evidence="1 4">Carotenoid biosynthesis.</text>
</comment>
<dbReference type="InterPro" id="IPR014105">
    <property type="entry name" value="Carotenoid/retinoid_OxRdtase"/>
</dbReference>
<name>A0AA97I4J3_9MICO</name>
<evidence type="ECO:0000259" key="5">
    <source>
        <dbReference type="Pfam" id="PF01593"/>
    </source>
</evidence>
<dbReference type="InterPro" id="IPR002937">
    <property type="entry name" value="Amino_oxidase"/>
</dbReference>
<evidence type="ECO:0000256" key="1">
    <source>
        <dbReference type="ARBA" id="ARBA00004829"/>
    </source>
</evidence>
<evidence type="ECO:0000313" key="6">
    <source>
        <dbReference type="EMBL" id="WOF22666.1"/>
    </source>
</evidence>
<evidence type="ECO:0000256" key="4">
    <source>
        <dbReference type="RuleBase" id="RU362075"/>
    </source>
</evidence>
<dbReference type="Pfam" id="PF01593">
    <property type="entry name" value="Amino_oxidase"/>
    <property type="match status" value="1"/>
</dbReference>
<dbReference type="Proteomes" id="UP001305498">
    <property type="component" value="Chromosome"/>
</dbReference>
<accession>A0AA97I4J3</accession>
<dbReference type="GO" id="GO:0016491">
    <property type="term" value="F:oxidoreductase activity"/>
    <property type="evidence" value="ECO:0007669"/>
    <property type="project" value="UniProtKB-KW"/>
</dbReference>
<evidence type="ECO:0000256" key="2">
    <source>
        <dbReference type="ARBA" id="ARBA00022746"/>
    </source>
</evidence>
<dbReference type="RefSeq" id="WP_317139137.1">
    <property type="nucleotide sequence ID" value="NZ_CP118157.1"/>
</dbReference>
<reference evidence="6 7" key="1">
    <citation type="submission" date="2023-02" db="EMBL/GenBank/DDBJ databases">
        <title>Microbacterium betulae sp. nov., isolated from birch wood.</title>
        <authorList>
            <person name="Pasciak M."/>
            <person name="Pawlik K.J."/>
            <person name="Martynowski D."/>
            <person name="Laczmanski L."/>
            <person name="Ciekot J."/>
            <person name="Szponar B."/>
            <person name="Wojcik-Fatla A."/>
            <person name="Mackiewicz B."/>
            <person name="Farian E."/>
            <person name="Cholewa G."/>
            <person name="Cholewa A."/>
            <person name="Dutkiewicz J."/>
        </authorList>
    </citation>
    <scope>NUCLEOTIDE SEQUENCE [LARGE SCALE GENOMIC DNA]</scope>
    <source>
        <strain evidence="6 7">AB</strain>
    </source>
</reference>
<proteinExistence type="inferred from homology"/>
<dbReference type="GO" id="GO:0016117">
    <property type="term" value="P:carotenoid biosynthetic process"/>
    <property type="evidence" value="ECO:0007669"/>
    <property type="project" value="UniProtKB-KW"/>
</dbReference>
<dbReference type="Gene3D" id="3.50.50.60">
    <property type="entry name" value="FAD/NAD(P)-binding domain"/>
    <property type="match status" value="2"/>
</dbReference>
<dbReference type="SUPFAM" id="SSF51905">
    <property type="entry name" value="FAD/NAD(P)-binding domain"/>
    <property type="match status" value="1"/>
</dbReference>
<evidence type="ECO:0000256" key="3">
    <source>
        <dbReference type="ARBA" id="ARBA00023002"/>
    </source>
</evidence>
<protein>
    <submittedName>
        <fullName evidence="6">Phytoene desaturase family protein</fullName>
        <ecNumber evidence="6">1.-.-.-</ecNumber>
    </submittedName>
</protein>
<dbReference type="PANTHER" id="PTHR43734:SF1">
    <property type="entry name" value="PHYTOENE DESATURASE"/>
    <property type="match status" value="1"/>
</dbReference>
<dbReference type="EMBL" id="CP118157">
    <property type="protein sequence ID" value="WOF22666.1"/>
    <property type="molecule type" value="Genomic_DNA"/>
</dbReference>
<dbReference type="KEGG" id="mbet:N8K70_14905"/>
<organism evidence="6 7">
    <name type="scientific">Microbacterium betulae</name>
    <dbReference type="NCBI Taxonomy" id="2981139"/>
    <lineage>
        <taxon>Bacteria</taxon>
        <taxon>Bacillati</taxon>
        <taxon>Actinomycetota</taxon>
        <taxon>Actinomycetes</taxon>
        <taxon>Micrococcales</taxon>
        <taxon>Microbacteriaceae</taxon>
        <taxon>Microbacterium</taxon>
    </lineage>
</organism>
<keyword evidence="7" id="KW-1185">Reference proteome</keyword>
<dbReference type="InterPro" id="IPR036188">
    <property type="entry name" value="FAD/NAD-bd_sf"/>
</dbReference>
<keyword evidence="2 4" id="KW-0125">Carotenoid biosynthesis</keyword>
<comment type="similarity">
    <text evidence="4">Belongs to the carotenoid/retinoid oxidoreductase family.</text>
</comment>
<sequence length="515" mass="54972">MTGGRRVVVVGGGISGLATAALLAGDGADVTLFEARDELGGRAGRWRKDGFVFDTGPSWYLMPEVFDHFFRLLGTSAAEQLDLVRLDPAYRVYFEGGEAPFDLPDENARDALVTLDPASAPRLDAYLASAEETYGLATDRFLYSTFASFRPLLGADTLRRLPRLARLLGEPLDRFIRRHSDDPRLQQILGYPAVFLGTSPAAAPSMYHLMSHLDVGQGVLYPRGGFGAVIDAIAALAERRGARLRTGRRVRRITVADGAATGVDVEIPGGGTEHVEADVVVSSADLDVTENRLLASAHRSHGATWWDRRDPGPGAVLALLGVRGELPELAHHTLFFARDWERGFDAIYGADKRIPDPASLYVCRPSATDDVAPEGHENLFVLVPVPADPGIGAGGVDGAGDPAVESTVDAAIHQIAGWAGIPDLRERVVVRRSIGPADFERDYGAWRGGALGPAHTLRQSAFLRGSNASSRVRGLLYAGATTVPGIGLPMCLISAELVVKRLRGDVSAGPLAEPL</sequence>
<feature type="domain" description="Amine oxidase" evidence="5">
    <location>
        <begin position="14"/>
        <end position="496"/>
    </location>
</feature>
<dbReference type="PANTHER" id="PTHR43734">
    <property type="entry name" value="PHYTOENE DESATURASE"/>
    <property type="match status" value="1"/>
</dbReference>
<gene>
    <name evidence="6" type="primary">crtI</name>
    <name evidence="6" type="ORF">N8K70_14905</name>
</gene>
<dbReference type="NCBIfam" id="TIGR02734">
    <property type="entry name" value="crtI_fam"/>
    <property type="match status" value="1"/>
</dbReference>
<evidence type="ECO:0000313" key="7">
    <source>
        <dbReference type="Proteomes" id="UP001305498"/>
    </source>
</evidence>
<dbReference type="EC" id="1.-.-.-" evidence="6"/>
<dbReference type="AlphaFoldDB" id="A0AA97I4J3"/>
<keyword evidence="3 4" id="KW-0560">Oxidoreductase</keyword>